<organism evidence="1 2">
    <name type="scientific">Peronosclerospora sorghi</name>
    <dbReference type="NCBI Taxonomy" id="230839"/>
    <lineage>
        <taxon>Eukaryota</taxon>
        <taxon>Sar</taxon>
        <taxon>Stramenopiles</taxon>
        <taxon>Oomycota</taxon>
        <taxon>Peronosporomycetes</taxon>
        <taxon>Peronosporales</taxon>
        <taxon>Peronosporaceae</taxon>
        <taxon>Peronosclerospora</taxon>
    </lineage>
</organism>
<sequence>MTTLDPNDAPGDWYAFFSLILGFVAFVVKRKEMAWGSLLLCLCSFIKMKSLDMNMSQVAMSFLFSTSALVSAYFDAVRHEMTMSSTQTLKTPTS</sequence>
<reference evidence="1 2" key="1">
    <citation type="journal article" date="2022" name="bioRxiv">
        <title>The genome of the oomycete Peronosclerospora sorghi, a cosmopolitan pathogen of maize and sorghum, is inflated with dispersed pseudogenes.</title>
        <authorList>
            <person name="Fletcher K."/>
            <person name="Martin F."/>
            <person name="Isakeit T."/>
            <person name="Cavanaugh K."/>
            <person name="Magill C."/>
            <person name="Michelmore R."/>
        </authorList>
    </citation>
    <scope>NUCLEOTIDE SEQUENCE [LARGE SCALE GENOMIC DNA]</scope>
    <source>
        <strain evidence="1">P6</strain>
    </source>
</reference>
<evidence type="ECO:0000313" key="1">
    <source>
        <dbReference type="EMBL" id="KAI9906013.1"/>
    </source>
</evidence>
<comment type="caution">
    <text evidence="1">The sequence shown here is derived from an EMBL/GenBank/DDBJ whole genome shotgun (WGS) entry which is preliminary data.</text>
</comment>
<protein>
    <submittedName>
        <fullName evidence="1">Uncharacterized protein</fullName>
    </submittedName>
</protein>
<proteinExistence type="predicted"/>
<name>A0ACC0VJI3_9STRA</name>
<dbReference type="Proteomes" id="UP001163321">
    <property type="component" value="Chromosome 9"/>
</dbReference>
<accession>A0ACC0VJI3</accession>
<evidence type="ECO:0000313" key="2">
    <source>
        <dbReference type="Proteomes" id="UP001163321"/>
    </source>
</evidence>
<dbReference type="EMBL" id="CM047588">
    <property type="protein sequence ID" value="KAI9906013.1"/>
    <property type="molecule type" value="Genomic_DNA"/>
</dbReference>
<keyword evidence="2" id="KW-1185">Reference proteome</keyword>
<gene>
    <name evidence="1" type="ORF">PsorP6_013678</name>
</gene>